<dbReference type="AlphaFoldDB" id="A0A0P1BT05"/>
<proteinExistence type="inferred from homology"/>
<feature type="domain" description="Amino acid transporter transmembrane" evidence="7">
    <location>
        <begin position="47"/>
        <end position="379"/>
    </location>
</feature>
<dbReference type="STRING" id="401625.A0A0P1BT05"/>
<dbReference type="OrthoDB" id="294730at2759"/>
<feature type="transmembrane region" description="Helical" evidence="6">
    <location>
        <begin position="341"/>
        <end position="362"/>
    </location>
</feature>
<feature type="transmembrane region" description="Helical" evidence="6">
    <location>
        <begin position="47"/>
        <end position="75"/>
    </location>
</feature>
<feature type="transmembrane region" description="Helical" evidence="6">
    <location>
        <begin position="275"/>
        <end position="296"/>
    </location>
</feature>
<dbReference type="PANTHER" id="PTHR22950:SF20">
    <property type="entry name" value="AMINO ACID TRANSPORTER (EUROFUNG)"/>
    <property type="match status" value="1"/>
</dbReference>
<name>A0A0P1BT05_9BASI</name>
<comment type="similarity">
    <text evidence="2">Belongs to the amino acid/polyamine transporter 2 family.</text>
</comment>
<evidence type="ECO:0000313" key="8">
    <source>
        <dbReference type="EMBL" id="CEH19179.1"/>
    </source>
</evidence>
<evidence type="ECO:0000256" key="3">
    <source>
        <dbReference type="ARBA" id="ARBA00022692"/>
    </source>
</evidence>
<feature type="transmembrane region" description="Helical" evidence="6">
    <location>
        <begin position="124"/>
        <end position="140"/>
    </location>
</feature>
<organism evidence="8 9">
    <name type="scientific">Ceraceosorus bombacis</name>
    <dbReference type="NCBI Taxonomy" id="401625"/>
    <lineage>
        <taxon>Eukaryota</taxon>
        <taxon>Fungi</taxon>
        <taxon>Dikarya</taxon>
        <taxon>Basidiomycota</taxon>
        <taxon>Ustilaginomycotina</taxon>
        <taxon>Exobasidiomycetes</taxon>
        <taxon>Ceraceosorales</taxon>
        <taxon>Ceraceosoraceae</taxon>
        <taxon>Ceraceosorus</taxon>
    </lineage>
</organism>
<evidence type="ECO:0000256" key="4">
    <source>
        <dbReference type="ARBA" id="ARBA00022989"/>
    </source>
</evidence>
<feature type="transmembrane region" description="Helical" evidence="6">
    <location>
        <begin position="203"/>
        <end position="221"/>
    </location>
</feature>
<feature type="transmembrane region" description="Helical" evidence="6">
    <location>
        <begin position="233"/>
        <end position="255"/>
    </location>
</feature>
<dbReference type="GO" id="GO:0016020">
    <property type="term" value="C:membrane"/>
    <property type="evidence" value="ECO:0007669"/>
    <property type="project" value="UniProtKB-SubCell"/>
</dbReference>
<dbReference type="GO" id="GO:0015179">
    <property type="term" value="F:L-amino acid transmembrane transporter activity"/>
    <property type="evidence" value="ECO:0007669"/>
    <property type="project" value="TreeGrafter"/>
</dbReference>
<keyword evidence="3 6" id="KW-0812">Transmembrane</keyword>
<evidence type="ECO:0000256" key="5">
    <source>
        <dbReference type="ARBA" id="ARBA00023136"/>
    </source>
</evidence>
<evidence type="ECO:0000256" key="2">
    <source>
        <dbReference type="ARBA" id="ARBA00008066"/>
    </source>
</evidence>
<evidence type="ECO:0000313" key="9">
    <source>
        <dbReference type="Proteomes" id="UP000054845"/>
    </source>
</evidence>
<reference evidence="8 9" key="1">
    <citation type="submission" date="2014-09" db="EMBL/GenBank/DDBJ databases">
        <authorList>
            <person name="Magalhaes I.L.F."/>
            <person name="Oliveira U."/>
            <person name="Santos F.R."/>
            <person name="Vidigal T.H.D.A."/>
            <person name="Brescovit A.D."/>
            <person name="Santos A.J."/>
        </authorList>
    </citation>
    <scope>NUCLEOTIDE SEQUENCE [LARGE SCALE GENOMIC DNA]</scope>
</reference>
<evidence type="ECO:0000259" key="7">
    <source>
        <dbReference type="Pfam" id="PF01490"/>
    </source>
</evidence>
<dbReference type="EMBL" id="CCYA01000277">
    <property type="protein sequence ID" value="CEH19179.1"/>
    <property type="molecule type" value="Genomic_DNA"/>
</dbReference>
<dbReference type="InterPro" id="IPR013057">
    <property type="entry name" value="AA_transpt_TM"/>
</dbReference>
<keyword evidence="4 6" id="KW-1133">Transmembrane helix</keyword>
<evidence type="ECO:0000256" key="6">
    <source>
        <dbReference type="SAM" id="Phobius"/>
    </source>
</evidence>
<feature type="transmembrane region" description="Helical" evidence="6">
    <location>
        <begin position="317"/>
        <end position="335"/>
    </location>
</feature>
<dbReference type="PANTHER" id="PTHR22950">
    <property type="entry name" value="AMINO ACID TRANSPORTER"/>
    <property type="match status" value="1"/>
</dbReference>
<evidence type="ECO:0000256" key="1">
    <source>
        <dbReference type="ARBA" id="ARBA00004141"/>
    </source>
</evidence>
<keyword evidence="5 6" id="KW-0472">Membrane</keyword>
<feature type="transmembrane region" description="Helical" evidence="6">
    <location>
        <begin position="401"/>
        <end position="427"/>
    </location>
</feature>
<comment type="subcellular location">
    <subcellularLocation>
        <location evidence="1">Membrane</location>
        <topology evidence="1">Multi-pass membrane protein</topology>
    </subcellularLocation>
</comment>
<feature type="transmembrane region" description="Helical" evidence="6">
    <location>
        <begin position="147"/>
        <end position="172"/>
    </location>
</feature>
<accession>A0A0P1BT05</accession>
<dbReference type="Pfam" id="PF01490">
    <property type="entry name" value="Aa_trans"/>
    <property type="match status" value="1"/>
</dbReference>
<dbReference type="Proteomes" id="UP000054845">
    <property type="component" value="Unassembled WGS sequence"/>
</dbReference>
<keyword evidence="9" id="KW-1185">Reference proteome</keyword>
<sequence length="446" mass="48721">MGRLRIVGKIFPAGAPKVVDRAAAEDSTPSSPGVQVDGTVVARKASYLGMAGGILSTLGLGIIALYTSMTLWRYCMKNPHLLHIADIGQDLFGKHWLAYELTGAALILNNCFIMGLHTLTGSEVLNVFIVVLIVCFLGTLPRKLDQVAILGVVSAICMFISIVLVIVFTGIIGKNPAGLKPDEPVRITAWAPEGTTFVEGFNAFLNILFTWVGQIMYPSFISEMKNPNDFPKALYATTAMEFFLFLFVGIYVYAFAGQYAETPAVAILPKLYKQISFSFVLVTSIIIGCLYGSVVAKYLFNRITLGTKHYNNNTVKGWIIWIACCASTWVFGWVIGEAVPFFGVLVSLMSALFDGFFGFIFWGKAYLSMNKGQLWKGQSILRKAETGQLWKGQSILRKAETIFNVFLIFAGLFVFGPGCYTSVQAIIDSYALGSVKGPFSCANNAV</sequence>
<protein>
    <submittedName>
        <fullName evidence="8">Amino acid transporter</fullName>
    </submittedName>
</protein>